<dbReference type="InterPro" id="IPR003593">
    <property type="entry name" value="AAA+_ATPase"/>
</dbReference>
<dbReference type="EMBL" id="KN832885">
    <property type="protein sequence ID" value="KIM96235.1"/>
    <property type="molecule type" value="Genomic_DNA"/>
</dbReference>
<evidence type="ECO:0000256" key="2">
    <source>
        <dbReference type="RuleBase" id="RU003651"/>
    </source>
</evidence>
<dbReference type="Gene3D" id="3.40.50.300">
    <property type="entry name" value="P-loop containing nucleotide triphosphate hydrolases"/>
    <property type="match status" value="1"/>
</dbReference>
<feature type="non-terminal residue" evidence="4">
    <location>
        <position position="153"/>
    </location>
</feature>
<dbReference type="GO" id="GO:0016887">
    <property type="term" value="F:ATP hydrolysis activity"/>
    <property type="evidence" value="ECO:0007669"/>
    <property type="project" value="InterPro"/>
</dbReference>
<reference evidence="4 5" key="1">
    <citation type="submission" date="2014-04" db="EMBL/GenBank/DDBJ databases">
        <authorList>
            <consortium name="DOE Joint Genome Institute"/>
            <person name="Kuo A."/>
            <person name="Martino E."/>
            <person name="Perotto S."/>
            <person name="Kohler A."/>
            <person name="Nagy L.G."/>
            <person name="Floudas D."/>
            <person name="Copeland A."/>
            <person name="Barry K.W."/>
            <person name="Cichocki N."/>
            <person name="Veneault-Fourrey C."/>
            <person name="LaButti K."/>
            <person name="Lindquist E.A."/>
            <person name="Lipzen A."/>
            <person name="Lundell T."/>
            <person name="Morin E."/>
            <person name="Murat C."/>
            <person name="Sun H."/>
            <person name="Tunlid A."/>
            <person name="Henrissat B."/>
            <person name="Grigoriev I.V."/>
            <person name="Hibbett D.S."/>
            <person name="Martin F."/>
            <person name="Nordberg H.P."/>
            <person name="Cantor M.N."/>
            <person name="Hua S.X."/>
        </authorList>
    </citation>
    <scope>NUCLEOTIDE SEQUENCE [LARGE SCALE GENOMIC DNA]</scope>
    <source>
        <strain evidence="4 5">Zn</strain>
    </source>
</reference>
<sequence length="153" mass="16989">KRELLDDIKDFLDPVTQQWYSDRDSPYRRDYLLYGPPGTGKSSLSSAIAGHCGLNIYILNLSTISEAILKRLFDSLPSRCILLLEDIDAVSSNRDAETEDSHRMSKLGGVKVSLSSILNVIDGVGSQEGRILIMTTNHITRLDEAIIRPGRVD</sequence>
<dbReference type="STRING" id="913774.A0A0C3GJB0"/>
<dbReference type="SUPFAM" id="SSF52540">
    <property type="entry name" value="P-loop containing nucleoside triphosphate hydrolases"/>
    <property type="match status" value="1"/>
</dbReference>
<reference evidence="5" key="2">
    <citation type="submission" date="2015-01" db="EMBL/GenBank/DDBJ databases">
        <title>Evolutionary Origins and Diversification of the Mycorrhizal Mutualists.</title>
        <authorList>
            <consortium name="DOE Joint Genome Institute"/>
            <consortium name="Mycorrhizal Genomics Consortium"/>
            <person name="Kohler A."/>
            <person name="Kuo A."/>
            <person name="Nagy L.G."/>
            <person name="Floudas D."/>
            <person name="Copeland A."/>
            <person name="Barry K.W."/>
            <person name="Cichocki N."/>
            <person name="Veneault-Fourrey C."/>
            <person name="LaButti K."/>
            <person name="Lindquist E.A."/>
            <person name="Lipzen A."/>
            <person name="Lundell T."/>
            <person name="Morin E."/>
            <person name="Murat C."/>
            <person name="Riley R."/>
            <person name="Ohm R."/>
            <person name="Sun H."/>
            <person name="Tunlid A."/>
            <person name="Henrissat B."/>
            <person name="Grigoriev I.V."/>
            <person name="Hibbett D.S."/>
            <person name="Martin F."/>
        </authorList>
    </citation>
    <scope>NUCLEOTIDE SEQUENCE [LARGE SCALE GENOMIC DNA]</scope>
    <source>
        <strain evidence="5">Zn</strain>
    </source>
</reference>
<dbReference type="PROSITE" id="PS00674">
    <property type="entry name" value="AAA"/>
    <property type="match status" value="1"/>
</dbReference>
<organism evidence="4 5">
    <name type="scientific">Oidiodendron maius (strain Zn)</name>
    <dbReference type="NCBI Taxonomy" id="913774"/>
    <lineage>
        <taxon>Eukaryota</taxon>
        <taxon>Fungi</taxon>
        <taxon>Dikarya</taxon>
        <taxon>Ascomycota</taxon>
        <taxon>Pezizomycotina</taxon>
        <taxon>Leotiomycetes</taxon>
        <taxon>Leotiomycetes incertae sedis</taxon>
        <taxon>Myxotrichaceae</taxon>
        <taxon>Oidiodendron</taxon>
    </lineage>
</organism>
<dbReference type="HOGENOM" id="CLU_010189_5_3_1"/>
<feature type="non-terminal residue" evidence="4">
    <location>
        <position position="1"/>
    </location>
</feature>
<dbReference type="InterPro" id="IPR027417">
    <property type="entry name" value="P-loop_NTPase"/>
</dbReference>
<keyword evidence="2" id="KW-0067">ATP-binding</keyword>
<dbReference type="InterPro" id="IPR003960">
    <property type="entry name" value="ATPase_AAA_CS"/>
</dbReference>
<proteinExistence type="inferred from homology"/>
<dbReference type="Proteomes" id="UP000054321">
    <property type="component" value="Unassembled WGS sequence"/>
</dbReference>
<dbReference type="PANTHER" id="PTHR23070">
    <property type="entry name" value="BCS1 AAA-TYPE ATPASE"/>
    <property type="match status" value="1"/>
</dbReference>
<evidence type="ECO:0000256" key="1">
    <source>
        <dbReference type="ARBA" id="ARBA00007448"/>
    </source>
</evidence>
<dbReference type="SMART" id="SM00382">
    <property type="entry name" value="AAA"/>
    <property type="match status" value="1"/>
</dbReference>
<accession>A0A0C3GJB0</accession>
<dbReference type="GO" id="GO:0005524">
    <property type="term" value="F:ATP binding"/>
    <property type="evidence" value="ECO:0007669"/>
    <property type="project" value="UniProtKB-KW"/>
</dbReference>
<dbReference type="Pfam" id="PF00004">
    <property type="entry name" value="AAA"/>
    <property type="match status" value="1"/>
</dbReference>
<comment type="similarity">
    <text evidence="1">Belongs to the AAA ATPase family. BCS1 subfamily.</text>
</comment>
<dbReference type="InterPro" id="IPR050747">
    <property type="entry name" value="Mitochondrial_chaperone_BCS1"/>
</dbReference>
<evidence type="ECO:0000313" key="4">
    <source>
        <dbReference type="EMBL" id="KIM96235.1"/>
    </source>
</evidence>
<dbReference type="OrthoDB" id="3558415at2759"/>
<evidence type="ECO:0000259" key="3">
    <source>
        <dbReference type="SMART" id="SM00382"/>
    </source>
</evidence>
<dbReference type="InterPro" id="IPR003959">
    <property type="entry name" value="ATPase_AAA_core"/>
</dbReference>
<name>A0A0C3GJB0_OIDMZ</name>
<evidence type="ECO:0000313" key="5">
    <source>
        <dbReference type="Proteomes" id="UP000054321"/>
    </source>
</evidence>
<gene>
    <name evidence="4" type="ORF">OIDMADRAFT_78270</name>
</gene>
<keyword evidence="5" id="KW-1185">Reference proteome</keyword>
<protein>
    <recommendedName>
        <fullName evidence="3">AAA+ ATPase domain-containing protein</fullName>
    </recommendedName>
</protein>
<dbReference type="AlphaFoldDB" id="A0A0C3GJB0"/>
<feature type="domain" description="AAA+ ATPase" evidence="3">
    <location>
        <begin position="27"/>
        <end position="153"/>
    </location>
</feature>
<keyword evidence="2" id="KW-0547">Nucleotide-binding</keyword>
<dbReference type="InParanoid" id="A0A0C3GJB0"/>